<organism evidence="2 3">
    <name type="scientific">Anaerosolibacter carboniphilus</name>
    <dbReference type="NCBI Taxonomy" id="1417629"/>
    <lineage>
        <taxon>Bacteria</taxon>
        <taxon>Bacillati</taxon>
        <taxon>Bacillota</taxon>
        <taxon>Clostridia</taxon>
        <taxon>Peptostreptococcales</taxon>
        <taxon>Thermotaleaceae</taxon>
        <taxon>Anaerosolibacter</taxon>
    </lineage>
</organism>
<dbReference type="AlphaFoldDB" id="A0A841KS77"/>
<proteinExistence type="predicted"/>
<evidence type="ECO:0000313" key="2">
    <source>
        <dbReference type="EMBL" id="MBB6214998.1"/>
    </source>
</evidence>
<keyword evidence="1" id="KW-0812">Transmembrane</keyword>
<keyword evidence="3" id="KW-1185">Reference proteome</keyword>
<reference evidence="2 3" key="1">
    <citation type="submission" date="2020-08" db="EMBL/GenBank/DDBJ databases">
        <title>Genomic Encyclopedia of Type Strains, Phase IV (KMG-IV): sequencing the most valuable type-strain genomes for metagenomic binning, comparative biology and taxonomic classification.</title>
        <authorList>
            <person name="Goeker M."/>
        </authorList>
    </citation>
    <scope>NUCLEOTIDE SEQUENCE [LARGE SCALE GENOMIC DNA]</scope>
    <source>
        <strain evidence="2 3">DSM 103526</strain>
    </source>
</reference>
<dbReference type="Proteomes" id="UP000579281">
    <property type="component" value="Unassembled WGS sequence"/>
</dbReference>
<evidence type="ECO:0000313" key="3">
    <source>
        <dbReference type="Proteomes" id="UP000579281"/>
    </source>
</evidence>
<name>A0A841KS77_9FIRM</name>
<keyword evidence="1" id="KW-1133">Transmembrane helix</keyword>
<keyword evidence="1" id="KW-0472">Membrane</keyword>
<sequence>MEKLKEVAVSSIILFIVFGTTAGIFSLSQVL</sequence>
<evidence type="ECO:0000256" key="1">
    <source>
        <dbReference type="SAM" id="Phobius"/>
    </source>
</evidence>
<accession>A0A841KS77</accession>
<feature type="transmembrane region" description="Helical" evidence="1">
    <location>
        <begin position="7"/>
        <end position="27"/>
    </location>
</feature>
<gene>
    <name evidence="2" type="ORF">HNQ80_001087</name>
</gene>
<comment type="caution">
    <text evidence="2">The sequence shown here is derived from an EMBL/GenBank/DDBJ whole genome shotgun (WGS) entry which is preliminary data.</text>
</comment>
<protein>
    <submittedName>
        <fullName evidence="2">Uncharacterized protein</fullName>
    </submittedName>
</protein>
<dbReference type="EMBL" id="JACHEN010000005">
    <property type="protein sequence ID" value="MBB6214998.1"/>
    <property type="molecule type" value="Genomic_DNA"/>
</dbReference>